<organism evidence="2 3">
    <name type="scientific">Terrilactibacillus tamarindi</name>
    <dbReference type="NCBI Taxonomy" id="2599694"/>
    <lineage>
        <taxon>Bacteria</taxon>
        <taxon>Bacillati</taxon>
        <taxon>Bacillota</taxon>
        <taxon>Bacilli</taxon>
        <taxon>Bacillales</taxon>
        <taxon>Bacillaceae</taxon>
        <taxon>Terrilactibacillus</taxon>
    </lineage>
</organism>
<feature type="compositionally biased region" description="Polar residues" evidence="1">
    <location>
        <begin position="151"/>
        <end position="173"/>
    </location>
</feature>
<feature type="region of interest" description="Disordered" evidence="1">
    <location>
        <begin position="151"/>
        <end position="177"/>
    </location>
</feature>
<proteinExistence type="predicted"/>
<dbReference type="OrthoDB" id="2697418at2"/>
<evidence type="ECO:0000313" key="3">
    <source>
        <dbReference type="Proteomes" id="UP000440978"/>
    </source>
</evidence>
<accession>A0A6N8CSM6</accession>
<dbReference type="Proteomes" id="UP000440978">
    <property type="component" value="Unassembled WGS sequence"/>
</dbReference>
<sequence>MRKHTIIEHDTFKKIISFNPIVDDNEHEKRNALKMDMLNSIINAIGFDKWQRMKQETKSALEYLCFLSIERGFVWCSPEHTGERYNVNSATVRRYVSFLQKHGVVSRLWRSSTKHNGRGCMVVFFHVHPYFEKYWENQLFLDTKINSNVKAETSDKPSNINENDSFPDSTSSKPDIKDLKNKKTYTKGFISDNVNRDFVDLYSQYFPLDGKIYEYYKAIKQIAYKNCRENEMGTVWDVATHSFKQLIGKVKHGWNINRPIKKPVAYFVSILKAKFDELYFSELDQMDIQAKCDDLFKPLF</sequence>
<gene>
    <name evidence="2" type="ORF">GMB86_11850</name>
</gene>
<comment type="caution">
    <text evidence="2">The sequence shown here is derived from an EMBL/GenBank/DDBJ whole genome shotgun (WGS) entry which is preliminary data.</text>
</comment>
<evidence type="ECO:0000313" key="2">
    <source>
        <dbReference type="EMBL" id="MTT32700.1"/>
    </source>
</evidence>
<protein>
    <recommendedName>
        <fullName evidence="4">Helix-turn-helix domain-containing protein</fullName>
    </recommendedName>
</protein>
<evidence type="ECO:0000256" key="1">
    <source>
        <dbReference type="SAM" id="MobiDB-lite"/>
    </source>
</evidence>
<dbReference type="EMBL" id="WNHB01000019">
    <property type="protein sequence ID" value="MTT32700.1"/>
    <property type="molecule type" value="Genomic_DNA"/>
</dbReference>
<reference evidence="2 3" key="1">
    <citation type="submission" date="2019-11" db="EMBL/GenBank/DDBJ databases">
        <title>Terrilactibacillus tamarindus sp. nov. BCM23-1 isolated from bark of Tamarindus indica.</title>
        <authorList>
            <person name="Kingkaew E."/>
            <person name="Tanasupawat S."/>
        </authorList>
    </citation>
    <scope>NUCLEOTIDE SEQUENCE [LARGE SCALE GENOMIC DNA]</scope>
    <source>
        <strain evidence="2 3">BCM23-1</strain>
    </source>
</reference>
<dbReference type="AlphaFoldDB" id="A0A6N8CSM6"/>
<evidence type="ECO:0008006" key="4">
    <source>
        <dbReference type="Google" id="ProtNLM"/>
    </source>
</evidence>
<dbReference type="RefSeq" id="WP_155220220.1">
    <property type="nucleotide sequence ID" value="NZ_WNHB01000019.1"/>
</dbReference>
<keyword evidence="3" id="KW-1185">Reference proteome</keyword>
<name>A0A6N8CSM6_9BACI</name>